<evidence type="ECO:0000313" key="3">
    <source>
        <dbReference type="EMBL" id="AOR24019.1"/>
    </source>
</evidence>
<feature type="domain" description="SipL SPOCS" evidence="2">
    <location>
        <begin position="296"/>
        <end position="392"/>
    </location>
</feature>
<feature type="domain" description="DUF11" evidence="1">
    <location>
        <begin position="145"/>
        <end position="252"/>
    </location>
</feature>
<dbReference type="EMBL" id="CP017253">
    <property type="protein sequence ID" value="AOR24019.1"/>
    <property type="molecule type" value="Genomic_DNA"/>
</dbReference>
<dbReference type="Gene3D" id="2.60.40.740">
    <property type="match status" value="1"/>
</dbReference>
<dbReference type="Pfam" id="PF01345">
    <property type="entry name" value="DUF11"/>
    <property type="match status" value="2"/>
</dbReference>
<sequence length="413" mass="45601">MAVNNIDECNSNIILQKSVDKENAVVGDIIKYNISIINQGDILVNNVTIIDTLVSELEFKMGSVVLCDIPLPDESVLSGIDIGCLKPGQIKTLTFKARVICRPSSGYIENSAIAKFNYDANLDNCLKTMDETSNIVSIKIDVAEVKIIKTADKKIASRGDIVSYEVKLINVGTLEARNILFTDKLPPEVCLVDDTFEVNGNPINNIGHDIDVYVGSINPGEYIIVTYRVIVKSSNCSGLIINKASVNFDYNICNGDFGKKISRCNEYETSEVSLGISTFKQISIDDKLCIPCVKPDIEEINDMKVEAKILECHVISTPSIISNEGQILSGYKLIVRGVLEELVEYTSATEEQSVHSAHYSIPFSSFLILPSTYVVGSKIDIEGKVEDIYYKKIDSRCFFKNITILINAKIMSC</sequence>
<feature type="domain" description="DUF11" evidence="1">
    <location>
        <begin position="14"/>
        <end position="124"/>
    </location>
</feature>
<protein>
    <recommendedName>
        <fullName evidence="5">DUF11 domain-containing protein</fullName>
    </recommendedName>
</protein>
<keyword evidence="4" id="KW-1185">Reference proteome</keyword>
<dbReference type="InterPro" id="IPR047589">
    <property type="entry name" value="DUF11_rpt"/>
</dbReference>
<dbReference type="PANTHER" id="PTHR34819:SF3">
    <property type="entry name" value="CELL SURFACE PROTEIN"/>
    <property type="match status" value="1"/>
</dbReference>
<name>A0A1D7XLP0_9CLOT</name>
<dbReference type="Proteomes" id="UP000094652">
    <property type="component" value="Chromosome"/>
</dbReference>
<gene>
    <name evidence="3" type="ORF">BGI42_09880</name>
</gene>
<organism evidence="3 4">
    <name type="scientific">Clostridium taeniosporum</name>
    <dbReference type="NCBI Taxonomy" id="394958"/>
    <lineage>
        <taxon>Bacteria</taxon>
        <taxon>Bacillati</taxon>
        <taxon>Bacillota</taxon>
        <taxon>Clostridia</taxon>
        <taxon>Eubacteriales</taxon>
        <taxon>Clostridiaceae</taxon>
        <taxon>Clostridium</taxon>
    </lineage>
</organism>
<evidence type="ECO:0000259" key="2">
    <source>
        <dbReference type="Pfam" id="PF12673"/>
    </source>
</evidence>
<evidence type="ECO:0000313" key="4">
    <source>
        <dbReference type="Proteomes" id="UP000094652"/>
    </source>
</evidence>
<dbReference type="PANTHER" id="PTHR34819">
    <property type="entry name" value="LARGE CYSTEINE-RICH PERIPLASMIC PROTEIN OMCB"/>
    <property type="match status" value="1"/>
</dbReference>
<dbReference type="InterPro" id="IPR001434">
    <property type="entry name" value="OmcB-like_DUF11"/>
</dbReference>
<dbReference type="STRING" id="394958.BGI42_09880"/>
<dbReference type="KEGG" id="ctae:BGI42_09880"/>
<dbReference type="OrthoDB" id="1756731at2"/>
<dbReference type="InterPro" id="IPR051172">
    <property type="entry name" value="Chlamydia_OmcB"/>
</dbReference>
<dbReference type="Pfam" id="PF12673">
    <property type="entry name" value="SipL"/>
    <property type="match status" value="1"/>
</dbReference>
<reference evidence="4" key="1">
    <citation type="submission" date="2016-09" db="EMBL/GenBank/DDBJ databases">
        <title>Genomics of Clostridium taeniosporum, an organism which forms endospores with ribbon-like appendages.</title>
        <authorList>
            <person name="Walker J.R."/>
        </authorList>
    </citation>
    <scope>NUCLEOTIDE SEQUENCE [LARGE SCALE GENOMIC DNA]</scope>
    <source>
        <strain evidence="4">1/k</strain>
    </source>
</reference>
<dbReference type="RefSeq" id="WP_069680158.1">
    <property type="nucleotide sequence ID" value="NZ_CP017253.2"/>
</dbReference>
<dbReference type="AlphaFoldDB" id="A0A1D7XLP0"/>
<evidence type="ECO:0008006" key="5">
    <source>
        <dbReference type="Google" id="ProtNLM"/>
    </source>
</evidence>
<dbReference type="InterPro" id="IPR024300">
    <property type="entry name" value="SipL_SPOCS_dom"/>
</dbReference>
<accession>A0A1D7XLP0</accession>
<proteinExistence type="predicted"/>
<dbReference type="NCBIfam" id="TIGR01451">
    <property type="entry name" value="B_ant_repeat"/>
    <property type="match status" value="2"/>
</dbReference>
<evidence type="ECO:0000259" key="1">
    <source>
        <dbReference type="Pfam" id="PF01345"/>
    </source>
</evidence>